<dbReference type="Proteomes" id="UP001408789">
    <property type="component" value="Unassembled WGS sequence"/>
</dbReference>
<feature type="transmembrane region" description="Helical" evidence="7">
    <location>
        <begin position="12"/>
        <end position="35"/>
    </location>
</feature>
<dbReference type="InterPro" id="IPR037185">
    <property type="entry name" value="EmrE-like"/>
</dbReference>
<evidence type="ECO:0000256" key="1">
    <source>
        <dbReference type="ARBA" id="ARBA00004141"/>
    </source>
</evidence>
<evidence type="ECO:0000256" key="7">
    <source>
        <dbReference type="SAM" id="Phobius"/>
    </source>
</evidence>
<dbReference type="GO" id="GO:0016020">
    <property type="term" value="C:membrane"/>
    <property type="evidence" value="ECO:0007669"/>
    <property type="project" value="UniProtKB-SubCell"/>
</dbReference>
<accession>A0AAP0D9J9</accession>
<dbReference type="AlphaFoldDB" id="A0AAP0D9J9"/>
<organism evidence="8 9">
    <name type="scientific">Deinandra increscens subsp. villosa</name>
    <dbReference type="NCBI Taxonomy" id="3103831"/>
    <lineage>
        <taxon>Eukaryota</taxon>
        <taxon>Viridiplantae</taxon>
        <taxon>Streptophyta</taxon>
        <taxon>Embryophyta</taxon>
        <taxon>Tracheophyta</taxon>
        <taxon>Spermatophyta</taxon>
        <taxon>Magnoliopsida</taxon>
        <taxon>eudicotyledons</taxon>
        <taxon>Gunneridae</taxon>
        <taxon>Pentapetalae</taxon>
        <taxon>asterids</taxon>
        <taxon>campanulids</taxon>
        <taxon>Asterales</taxon>
        <taxon>Asteraceae</taxon>
        <taxon>Asteroideae</taxon>
        <taxon>Heliantheae alliance</taxon>
        <taxon>Madieae</taxon>
        <taxon>Madiinae</taxon>
        <taxon>Deinandra</taxon>
    </lineage>
</organism>
<evidence type="ECO:0000256" key="2">
    <source>
        <dbReference type="ARBA" id="ARBA00007863"/>
    </source>
</evidence>
<reference evidence="8 9" key="1">
    <citation type="submission" date="2024-04" db="EMBL/GenBank/DDBJ databases">
        <title>The reference genome of an endangered Asteraceae, Deinandra increscens subsp. villosa, native to the Central Coast of California.</title>
        <authorList>
            <person name="Guilliams M."/>
            <person name="Hasenstab-Lehman K."/>
            <person name="Meyer R."/>
            <person name="Mcevoy S."/>
        </authorList>
    </citation>
    <scope>NUCLEOTIDE SEQUENCE [LARGE SCALE GENOMIC DNA]</scope>
    <source>
        <tissue evidence="8">Leaf</tissue>
    </source>
</reference>
<comment type="similarity">
    <text evidence="2">Belongs to the SLC35F solute transporter family.</text>
</comment>
<dbReference type="SUPFAM" id="SSF103481">
    <property type="entry name" value="Multidrug resistance efflux transporter EmrE"/>
    <property type="match status" value="1"/>
</dbReference>
<evidence type="ECO:0000256" key="3">
    <source>
        <dbReference type="ARBA" id="ARBA00022448"/>
    </source>
</evidence>
<comment type="caution">
    <text evidence="8">The sequence shown here is derived from an EMBL/GenBank/DDBJ whole genome shotgun (WGS) entry which is preliminary data.</text>
</comment>
<feature type="transmembrane region" description="Helical" evidence="7">
    <location>
        <begin position="112"/>
        <end position="132"/>
    </location>
</feature>
<dbReference type="InterPro" id="IPR009262">
    <property type="entry name" value="SLC35_F1/F2/F6"/>
</dbReference>
<dbReference type="GO" id="GO:0022857">
    <property type="term" value="F:transmembrane transporter activity"/>
    <property type="evidence" value="ECO:0007669"/>
    <property type="project" value="InterPro"/>
</dbReference>
<keyword evidence="4 7" id="KW-0812">Transmembrane</keyword>
<proteinExistence type="inferred from homology"/>
<feature type="transmembrane region" description="Helical" evidence="7">
    <location>
        <begin position="47"/>
        <end position="74"/>
    </location>
</feature>
<evidence type="ECO:0000313" key="8">
    <source>
        <dbReference type="EMBL" id="KAK9068417.1"/>
    </source>
</evidence>
<feature type="transmembrane region" description="Helical" evidence="7">
    <location>
        <begin position="81"/>
        <end position="100"/>
    </location>
</feature>
<dbReference type="PANTHER" id="PTHR14233:SF19">
    <property type="entry name" value="SOLUTE CARRIER FAMILY 35 MEMBER SLC35F1_F2_F6-RELATED"/>
    <property type="match status" value="1"/>
</dbReference>
<dbReference type="Pfam" id="PF06027">
    <property type="entry name" value="SLC35F"/>
    <property type="match status" value="1"/>
</dbReference>
<keyword evidence="3" id="KW-0813">Transport</keyword>
<protein>
    <submittedName>
        <fullName evidence="8">Uncharacterized protein</fullName>
    </submittedName>
</protein>
<gene>
    <name evidence="8" type="ORF">SSX86_012530</name>
</gene>
<dbReference type="PANTHER" id="PTHR14233">
    <property type="entry name" value="DUF914-RELATED"/>
    <property type="match status" value="1"/>
</dbReference>
<name>A0AAP0D9J9_9ASTR</name>
<dbReference type="InterPro" id="IPR052221">
    <property type="entry name" value="SLC35F_Transporter"/>
</dbReference>
<evidence type="ECO:0000256" key="5">
    <source>
        <dbReference type="ARBA" id="ARBA00022989"/>
    </source>
</evidence>
<sequence length="215" mass="23359">MAFFRWWWQRSEIWKVVSVLLLGQLMSFILALQNLTSSLSADLVNSAYYFTSITSVALLDSWAVAWAILFTWLFLGTTYSLWQLLGATICGLGLCLVVLSDAGVGGGGGSNPLLGDILVIGATLFYALSNVGQGEESQSFTRTRKWDPQPTIPSGSRTSSVVDFAGLLGSYIASNHHDHSAGADEPYVCDWKTEVGWSLCNLKLYGFGKLLQGIS</sequence>
<comment type="subcellular location">
    <subcellularLocation>
        <location evidence="1">Membrane</location>
        <topology evidence="1">Multi-pass membrane protein</topology>
    </subcellularLocation>
</comment>
<evidence type="ECO:0000256" key="6">
    <source>
        <dbReference type="ARBA" id="ARBA00023136"/>
    </source>
</evidence>
<keyword evidence="9" id="KW-1185">Reference proteome</keyword>
<evidence type="ECO:0000313" key="9">
    <source>
        <dbReference type="Proteomes" id="UP001408789"/>
    </source>
</evidence>
<dbReference type="EMBL" id="JBCNJP010000014">
    <property type="protein sequence ID" value="KAK9068417.1"/>
    <property type="molecule type" value="Genomic_DNA"/>
</dbReference>
<keyword evidence="6 7" id="KW-0472">Membrane</keyword>
<keyword evidence="5 7" id="KW-1133">Transmembrane helix</keyword>
<evidence type="ECO:0000256" key="4">
    <source>
        <dbReference type="ARBA" id="ARBA00022692"/>
    </source>
</evidence>